<dbReference type="KEGG" id="pmy:Pmen_4531"/>
<dbReference type="AlphaFoldDB" id="A4Y112"/>
<dbReference type="STRING" id="399739.Pmen_4531"/>
<proteinExistence type="predicted"/>
<dbReference type="HOGENOM" id="CLU_159426_1_0_6"/>
<dbReference type="EMBL" id="CP000680">
    <property type="protein sequence ID" value="ABP87278.1"/>
    <property type="molecule type" value="Genomic_DNA"/>
</dbReference>
<dbReference type="OrthoDB" id="6903108at2"/>
<dbReference type="InterPro" id="IPR055507">
    <property type="entry name" value="DUF7079"/>
</dbReference>
<feature type="domain" description="DUF7079" evidence="1">
    <location>
        <begin position="5"/>
        <end position="111"/>
    </location>
</feature>
<name>A4Y112_ECTM1</name>
<evidence type="ECO:0000259" key="1">
    <source>
        <dbReference type="Pfam" id="PF23296"/>
    </source>
</evidence>
<evidence type="ECO:0000313" key="2">
    <source>
        <dbReference type="EMBL" id="ABP87278.1"/>
    </source>
</evidence>
<reference evidence="2" key="1">
    <citation type="submission" date="2007-04" db="EMBL/GenBank/DDBJ databases">
        <title>Complete sequence of Pseudomonas mendocina ymp.</title>
        <authorList>
            <consortium name="US DOE Joint Genome Institute"/>
            <person name="Copeland A."/>
            <person name="Lucas S."/>
            <person name="Lapidus A."/>
            <person name="Barry K."/>
            <person name="Glavina del Rio T."/>
            <person name="Dalin E."/>
            <person name="Tice H."/>
            <person name="Pitluck S."/>
            <person name="Kiss H."/>
            <person name="Brettin T."/>
            <person name="Detter J.C."/>
            <person name="Bruce D."/>
            <person name="Han C."/>
            <person name="Schmutz J."/>
            <person name="Larimer F."/>
            <person name="Land M."/>
            <person name="Hauser L."/>
            <person name="Kyrpides N."/>
            <person name="Mikhailova N."/>
            <person name="Hersman L."/>
            <person name="Dubois J."/>
            <person name="Maurice P."/>
            <person name="Richardson P."/>
        </authorList>
    </citation>
    <scope>NUCLEOTIDE SEQUENCE [LARGE SCALE GENOMIC DNA]</scope>
    <source>
        <strain evidence="2">Ymp</strain>
    </source>
</reference>
<gene>
    <name evidence="2" type="ordered locus">Pmen_4531</name>
</gene>
<dbReference type="eggNOG" id="ENOG5033BIQ">
    <property type="taxonomic scope" value="Bacteria"/>
</dbReference>
<sequence>MQAGREEVWLALADLWLDIELDEPWLRSIAAVLRNSGLGRAELEPIFHYEVAPLVWLNHWSTAGVWSAFDRDWLLEGCRRNQLRGGWHRLVCRLLRRPMTYGCRAEWRQVLALLDEEPR</sequence>
<dbReference type="PATRIC" id="fig|399739.8.peg.4595"/>
<accession>A4Y112</accession>
<organism evidence="2">
    <name type="scientific">Ectopseudomonas mendocina (strain ymp)</name>
    <name type="common">Pseudomonas mendocina</name>
    <dbReference type="NCBI Taxonomy" id="399739"/>
    <lineage>
        <taxon>Bacteria</taxon>
        <taxon>Pseudomonadati</taxon>
        <taxon>Pseudomonadota</taxon>
        <taxon>Gammaproteobacteria</taxon>
        <taxon>Pseudomonadales</taxon>
        <taxon>Pseudomonadaceae</taxon>
        <taxon>Ectopseudomonas</taxon>
    </lineage>
</organism>
<dbReference type="Pfam" id="PF23296">
    <property type="entry name" value="DUF7079"/>
    <property type="match status" value="1"/>
</dbReference>
<protein>
    <recommendedName>
        <fullName evidence="1">DUF7079 domain-containing protein</fullName>
    </recommendedName>
</protein>